<feature type="compositionally biased region" description="Low complexity" evidence="5">
    <location>
        <begin position="669"/>
        <end position="680"/>
    </location>
</feature>
<gene>
    <name evidence="7" type="ORF">PYCCODRAFT_1493446</name>
</gene>
<accession>A0A1Y2ITL6</accession>
<dbReference type="InterPro" id="IPR006073">
    <property type="entry name" value="GTP-bd"/>
</dbReference>
<dbReference type="InterPro" id="IPR043358">
    <property type="entry name" value="GNL1-like"/>
</dbReference>
<feature type="region of interest" description="Disordered" evidence="5">
    <location>
        <begin position="527"/>
        <end position="550"/>
    </location>
</feature>
<dbReference type="GO" id="GO:0003924">
    <property type="term" value="F:GTPase activity"/>
    <property type="evidence" value="ECO:0007669"/>
    <property type="project" value="InterPro"/>
</dbReference>
<keyword evidence="8" id="KW-1185">Reference proteome</keyword>
<name>A0A1Y2ITL6_TRAC3</name>
<feature type="region of interest" description="Disordered" evidence="5">
    <location>
        <begin position="360"/>
        <end position="398"/>
    </location>
</feature>
<sequence>MLQRRKNLSHKQRREQMMLKRAVKRGDVPAPPPSKPDRRTRKPRNTKHSLHTAPLAASSRRLESSFVRLPKSFLKKTDVLASRLPLARPVPPHAAVFPEVARSPPRMDGEGGEEGSPDLTCPRRPKWRYDMSKNEVEANEQGLFRKWLEQTDAAVNAWCSVEDTAEQDQKAQSQPQPQEPEGPKEPEEMPHAPTSFERNLEVWRQVWRVTEISEILLILLDSRCPTLHLPPALTAYLSSVSNASRLRLILVLTKVDIAGPARAAAWTAYLHARHPGLRVVQVESYAEKTHPDANSAHRRVLEPHLASPFRRALVDALRETHAELLSPPESVRGDPGKMARWRPRVRREVDWEAVLNAQGSKVGAAVGPHGHARKPSKGAPEGGAEGEQAEQEDAQRTDDEIEPEMLTIGVIGQPNVGKSSLLNALFGAHKVKASRTPGKTKHFQTLFWTPEVRLVDCPGLVFPNYVPMETQVLSAILPISRVSAISLCIYHAAQLLPLEQILGLEHPALAEPSVEYKRTWREGMRPAHAAAAAAAAEGDAATQQQPRRAKEPVWTAMDIMTAYALKKGWVTARVGGPDVKRAGNASTSLSSLSLPHTDAHAKQCFFQLFDSCIRHHLTHPALPVQSSARSPRAGSAGPSGRRGRRPRRWSRTSPWTARVSGSVRRTRARTCTTTSTTPAR</sequence>
<dbReference type="EMBL" id="KZ084101">
    <property type="protein sequence ID" value="OSD03292.1"/>
    <property type="molecule type" value="Genomic_DNA"/>
</dbReference>
<dbReference type="Proteomes" id="UP000193067">
    <property type="component" value="Unassembled WGS sequence"/>
</dbReference>
<keyword evidence="2" id="KW-0342">GTP-binding</keyword>
<evidence type="ECO:0000259" key="6">
    <source>
        <dbReference type="Pfam" id="PF01926"/>
    </source>
</evidence>
<feature type="compositionally biased region" description="Basic residues" evidence="5">
    <location>
        <begin position="1"/>
        <end position="13"/>
    </location>
</feature>
<feature type="compositionally biased region" description="Low complexity" evidence="5">
    <location>
        <begin position="626"/>
        <end position="639"/>
    </location>
</feature>
<evidence type="ECO:0000313" key="8">
    <source>
        <dbReference type="Proteomes" id="UP000193067"/>
    </source>
</evidence>
<dbReference type="InterPro" id="IPR027417">
    <property type="entry name" value="P-loop_NTPase"/>
</dbReference>
<evidence type="ECO:0000256" key="2">
    <source>
        <dbReference type="ARBA" id="ARBA00023134"/>
    </source>
</evidence>
<evidence type="ECO:0000256" key="4">
    <source>
        <dbReference type="ARBA" id="ARBA00039902"/>
    </source>
</evidence>
<dbReference type="AlphaFoldDB" id="A0A1Y2ITL6"/>
<feature type="region of interest" description="Disordered" evidence="5">
    <location>
        <begin position="1"/>
        <end position="59"/>
    </location>
</feature>
<evidence type="ECO:0000256" key="3">
    <source>
        <dbReference type="ARBA" id="ARBA00037770"/>
    </source>
</evidence>
<dbReference type="GO" id="GO:0005525">
    <property type="term" value="F:GTP binding"/>
    <property type="evidence" value="ECO:0007669"/>
    <property type="project" value="UniProtKB-KW"/>
</dbReference>
<dbReference type="SUPFAM" id="SSF52540">
    <property type="entry name" value="P-loop containing nucleoside triphosphate hydrolases"/>
    <property type="match status" value="1"/>
</dbReference>
<dbReference type="PANTHER" id="PTHR45709">
    <property type="entry name" value="LARGE SUBUNIT GTPASE 1 HOMOLOG-RELATED"/>
    <property type="match status" value="1"/>
</dbReference>
<protein>
    <recommendedName>
        <fullName evidence="4">Guanine nucleotide-binding protein-like 1</fullName>
    </recommendedName>
</protein>
<feature type="compositionally biased region" description="Basic residues" evidence="5">
    <location>
        <begin position="38"/>
        <end position="50"/>
    </location>
</feature>
<comment type="function">
    <text evidence="3">Possible regulatory or functional link with the histocompatibility cluster.</text>
</comment>
<dbReference type="OrthoDB" id="61815at2759"/>
<feature type="region of interest" description="Disordered" evidence="5">
    <location>
        <begin position="101"/>
        <end position="125"/>
    </location>
</feature>
<feature type="region of interest" description="Disordered" evidence="5">
    <location>
        <begin position="163"/>
        <end position="193"/>
    </location>
</feature>
<keyword evidence="7" id="KW-0378">Hydrolase</keyword>
<dbReference type="Gene3D" id="3.40.50.300">
    <property type="entry name" value="P-loop containing nucleotide triphosphate hydrolases"/>
    <property type="match status" value="1"/>
</dbReference>
<evidence type="ECO:0000313" key="7">
    <source>
        <dbReference type="EMBL" id="OSD03292.1"/>
    </source>
</evidence>
<evidence type="ECO:0000256" key="5">
    <source>
        <dbReference type="SAM" id="MobiDB-lite"/>
    </source>
</evidence>
<organism evidence="7 8">
    <name type="scientific">Trametes coccinea (strain BRFM310)</name>
    <name type="common">Pycnoporus coccineus</name>
    <dbReference type="NCBI Taxonomy" id="1353009"/>
    <lineage>
        <taxon>Eukaryota</taxon>
        <taxon>Fungi</taxon>
        <taxon>Dikarya</taxon>
        <taxon>Basidiomycota</taxon>
        <taxon>Agaricomycotina</taxon>
        <taxon>Agaricomycetes</taxon>
        <taxon>Polyporales</taxon>
        <taxon>Polyporaceae</taxon>
        <taxon>Trametes</taxon>
    </lineage>
</organism>
<evidence type="ECO:0000256" key="1">
    <source>
        <dbReference type="ARBA" id="ARBA00022741"/>
    </source>
</evidence>
<keyword evidence="1" id="KW-0547">Nucleotide-binding</keyword>
<feature type="region of interest" description="Disordered" evidence="5">
    <location>
        <begin position="623"/>
        <end position="680"/>
    </location>
</feature>
<dbReference type="PANTHER" id="PTHR45709:SF3">
    <property type="entry name" value="GUANINE NUCLEOTIDE-BINDING PROTEIN-LIKE 1"/>
    <property type="match status" value="1"/>
</dbReference>
<dbReference type="STRING" id="1353009.A0A1Y2ITL6"/>
<dbReference type="Pfam" id="PF01926">
    <property type="entry name" value="MMR_HSR1"/>
    <property type="match status" value="1"/>
</dbReference>
<feature type="compositionally biased region" description="Low complexity" evidence="5">
    <location>
        <begin position="527"/>
        <end position="541"/>
    </location>
</feature>
<feature type="compositionally biased region" description="Basic residues" evidence="5">
    <location>
        <begin position="641"/>
        <end position="650"/>
    </location>
</feature>
<proteinExistence type="predicted"/>
<feature type="domain" description="G" evidence="6">
    <location>
        <begin position="407"/>
        <end position="490"/>
    </location>
</feature>
<reference evidence="7 8" key="1">
    <citation type="journal article" date="2015" name="Biotechnol. Biofuels">
        <title>Enhanced degradation of softwood versus hardwood by the white-rot fungus Pycnoporus coccineus.</title>
        <authorList>
            <person name="Couturier M."/>
            <person name="Navarro D."/>
            <person name="Chevret D."/>
            <person name="Henrissat B."/>
            <person name="Piumi F."/>
            <person name="Ruiz-Duenas F.J."/>
            <person name="Martinez A.T."/>
            <person name="Grigoriev I.V."/>
            <person name="Riley R."/>
            <person name="Lipzen A."/>
            <person name="Berrin J.G."/>
            <person name="Master E.R."/>
            <person name="Rosso M.N."/>
        </authorList>
    </citation>
    <scope>NUCLEOTIDE SEQUENCE [LARGE SCALE GENOMIC DNA]</scope>
    <source>
        <strain evidence="7 8">BRFM310</strain>
    </source>
</reference>
<feature type="compositionally biased region" description="Basic and acidic residues" evidence="5">
    <location>
        <begin position="181"/>
        <end position="190"/>
    </location>
</feature>